<keyword evidence="3" id="KW-1185">Reference proteome</keyword>
<organism evidence="2 3">
    <name type="scientific">Comamonas faecalis</name>
    <dbReference type="NCBI Taxonomy" id="1387849"/>
    <lineage>
        <taxon>Bacteria</taxon>
        <taxon>Pseudomonadati</taxon>
        <taxon>Pseudomonadota</taxon>
        <taxon>Betaproteobacteria</taxon>
        <taxon>Burkholderiales</taxon>
        <taxon>Comamonadaceae</taxon>
        <taxon>Comamonas</taxon>
    </lineage>
</organism>
<dbReference type="PROSITE" id="PS51340">
    <property type="entry name" value="MOSC"/>
    <property type="match status" value="1"/>
</dbReference>
<dbReference type="EMBL" id="BAABBP010000003">
    <property type="protein sequence ID" value="GAA3984814.1"/>
    <property type="molecule type" value="Genomic_DNA"/>
</dbReference>
<proteinExistence type="predicted"/>
<dbReference type="Gene3D" id="2.40.33.20">
    <property type="entry name" value="PK beta-barrel domain-like"/>
    <property type="match status" value="1"/>
</dbReference>
<dbReference type="InterPro" id="IPR005163">
    <property type="entry name" value="Tri_helical_YiiM-like"/>
</dbReference>
<comment type="caution">
    <text evidence="2">The sequence shown here is derived from an EMBL/GenBank/DDBJ whole genome shotgun (WGS) entry which is preliminary data.</text>
</comment>
<dbReference type="SUPFAM" id="SSF50800">
    <property type="entry name" value="PK beta-barrel domain-like"/>
    <property type="match status" value="1"/>
</dbReference>
<dbReference type="Proteomes" id="UP001501627">
    <property type="component" value="Unassembled WGS sequence"/>
</dbReference>
<evidence type="ECO:0000313" key="2">
    <source>
        <dbReference type="EMBL" id="GAA3984814.1"/>
    </source>
</evidence>
<dbReference type="InterPro" id="IPR052353">
    <property type="entry name" value="Benzoxazolinone_Detox_Enz"/>
</dbReference>
<dbReference type="InterPro" id="IPR011037">
    <property type="entry name" value="Pyrv_Knase-like_insert_dom_sf"/>
</dbReference>
<dbReference type="PANTHER" id="PTHR30212:SF2">
    <property type="entry name" value="PROTEIN YIIM"/>
    <property type="match status" value="1"/>
</dbReference>
<dbReference type="InterPro" id="IPR005302">
    <property type="entry name" value="MoCF_Sase_C"/>
</dbReference>
<reference evidence="3" key="1">
    <citation type="journal article" date="2019" name="Int. J. Syst. Evol. Microbiol.">
        <title>The Global Catalogue of Microorganisms (GCM) 10K type strain sequencing project: providing services to taxonomists for standard genome sequencing and annotation.</title>
        <authorList>
            <consortium name="The Broad Institute Genomics Platform"/>
            <consortium name="The Broad Institute Genome Sequencing Center for Infectious Disease"/>
            <person name="Wu L."/>
            <person name="Ma J."/>
        </authorList>
    </citation>
    <scope>NUCLEOTIDE SEQUENCE [LARGE SCALE GENOMIC DNA]</scope>
    <source>
        <strain evidence="3">JCM 17561</strain>
    </source>
</reference>
<feature type="domain" description="MOSC" evidence="1">
    <location>
        <begin position="38"/>
        <end position="175"/>
    </location>
</feature>
<evidence type="ECO:0000259" key="1">
    <source>
        <dbReference type="PROSITE" id="PS51340"/>
    </source>
</evidence>
<name>A0ABP7QLY0_9BURK</name>
<gene>
    <name evidence="2" type="ORF">GCM10022279_05010</name>
</gene>
<accession>A0ABP7QLY0</accession>
<dbReference type="Pfam" id="PF03475">
    <property type="entry name" value="YiiM_3-alpha"/>
    <property type="match status" value="1"/>
</dbReference>
<dbReference type="PANTHER" id="PTHR30212">
    <property type="entry name" value="PROTEIN YIIM"/>
    <property type="match status" value="1"/>
</dbReference>
<dbReference type="Pfam" id="PF03473">
    <property type="entry name" value="MOSC"/>
    <property type="match status" value="1"/>
</dbReference>
<protein>
    <submittedName>
        <fullName evidence="2">MOSC domain-containing protein</fullName>
    </submittedName>
</protein>
<dbReference type="RefSeq" id="WP_103044043.1">
    <property type="nucleotide sequence ID" value="NZ_BAABBP010000003.1"/>
</dbReference>
<evidence type="ECO:0000313" key="3">
    <source>
        <dbReference type="Proteomes" id="UP001501627"/>
    </source>
</evidence>
<sequence length="235" mass="26296">MSSTARVIGQIHTVLRGTVQPYPRPDGSAGDRSAIDKHPVAGPVAVRALGLEGDEQGNLRVHGGPDKAVHHYAQEHYPLWRAELGELPVLQQPGAFGENLASTGVTEASLCWGDQVRIGSTLLELAQLRQPCWKLNVRFGQRDMALRLQRTGRTGWYWRVLQEGQLQAGDAIELVARPHPEWPLTRVVDVLYHHALDRTQLQQLAQLRLPASWEKLVQARLEHGQVEDWARRVHG</sequence>